<evidence type="ECO:0000256" key="2">
    <source>
        <dbReference type="ARBA" id="ARBA00022908"/>
    </source>
</evidence>
<dbReference type="RefSeq" id="WP_142703760.1">
    <property type="nucleotide sequence ID" value="NZ_VIRS01000004.1"/>
</dbReference>
<dbReference type="InterPro" id="IPR058717">
    <property type="entry name" value="Phage_L5_Integrase_N"/>
</dbReference>
<comment type="caution">
    <text evidence="8">The sequence shown here is derived from an EMBL/GenBank/DDBJ whole genome shotgun (WGS) entry which is preliminary data.</text>
</comment>
<dbReference type="GO" id="GO:0006310">
    <property type="term" value="P:DNA recombination"/>
    <property type="evidence" value="ECO:0007669"/>
    <property type="project" value="UniProtKB-KW"/>
</dbReference>
<dbReference type="PANTHER" id="PTHR30629">
    <property type="entry name" value="PROPHAGE INTEGRASE"/>
    <property type="match status" value="1"/>
</dbReference>
<organism evidence="8 9">
    <name type="scientific">Cryptosporangium phraense</name>
    <dbReference type="NCBI Taxonomy" id="2593070"/>
    <lineage>
        <taxon>Bacteria</taxon>
        <taxon>Bacillati</taxon>
        <taxon>Actinomycetota</taxon>
        <taxon>Actinomycetes</taxon>
        <taxon>Cryptosporangiales</taxon>
        <taxon>Cryptosporangiaceae</taxon>
        <taxon>Cryptosporangium</taxon>
    </lineage>
</organism>
<protein>
    <submittedName>
        <fullName evidence="8">Tyrosine-type recombinase/integrase</fullName>
    </submittedName>
</protein>
<reference evidence="8 9" key="1">
    <citation type="submission" date="2019-07" db="EMBL/GenBank/DDBJ databases">
        <title>Cryptosporangium phraense sp. nov., isolated from plant litter.</title>
        <authorList>
            <person name="Suriyachadkun C."/>
        </authorList>
    </citation>
    <scope>NUCLEOTIDE SEQUENCE [LARGE SCALE GENOMIC DNA]</scope>
    <source>
        <strain evidence="8 9">A-T 5661</strain>
    </source>
</reference>
<dbReference type="InterPro" id="IPR044068">
    <property type="entry name" value="CB"/>
</dbReference>
<feature type="domain" description="Core-binding (CB)" evidence="7">
    <location>
        <begin position="57"/>
        <end position="138"/>
    </location>
</feature>
<dbReference type="EMBL" id="VIRS01000004">
    <property type="protein sequence ID" value="TQS45587.1"/>
    <property type="molecule type" value="Genomic_DNA"/>
</dbReference>
<dbReference type="PROSITE" id="PS51900">
    <property type="entry name" value="CB"/>
    <property type="match status" value="1"/>
</dbReference>
<dbReference type="SUPFAM" id="SSF56349">
    <property type="entry name" value="DNA breaking-rejoining enzymes"/>
    <property type="match status" value="1"/>
</dbReference>
<evidence type="ECO:0000256" key="3">
    <source>
        <dbReference type="ARBA" id="ARBA00023125"/>
    </source>
</evidence>
<dbReference type="PANTHER" id="PTHR30629:SF2">
    <property type="entry name" value="PROPHAGE INTEGRASE INTS-RELATED"/>
    <property type="match status" value="1"/>
</dbReference>
<dbReference type="OrthoDB" id="1822491at2"/>
<evidence type="ECO:0000256" key="5">
    <source>
        <dbReference type="PROSITE-ProRule" id="PRU01248"/>
    </source>
</evidence>
<dbReference type="GO" id="GO:0015074">
    <property type="term" value="P:DNA integration"/>
    <property type="evidence" value="ECO:0007669"/>
    <property type="project" value="UniProtKB-KW"/>
</dbReference>
<dbReference type="InterPro" id="IPR013762">
    <property type="entry name" value="Integrase-like_cat_sf"/>
</dbReference>
<gene>
    <name evidence="8" type="ORF">FL583_07605</name>
</gene>
<evidence type="ECO:0000256" key="1">
    <source>
        <dbReference type="ARBA" id="ARBA00008857"/>
    </source>
</evidence>
<dbReference type="AlphaFoldDB" id="A0A545AW86"/>
<evidence type="ECO:0000313" key="8">
    <source>
        <dbReference type="EMBL" id="TQS45587.1"/>
    </source>
</evidence>
<dbReference type="Pfam" id="PF26003">
    <property type="entry name" value="Integrase_N_phage"/>
    <property type="match status" value="1"/>
</dbReference>
<keyword evidence="9" id="KW-1185">Reference proteome</keyword>
<evidence type="ECO:0000313" key="9">
    <source>
        <dbReference type="Proteomes" id="UP000317982"/>
    </source>
</evidence>
<proteinExistence type="inferred from homology"/>
<evidence type="ECO:0000259" key="6">
    <source>
        <dbReference type="PROSITE" id="PS51898"/>
    </source>
</evidence>
<dbReference type="InParanoid" id="A0A545AW86"/>
<dbReference type="InterPro" id="IPR002104">
    <property type="entry name" value="Integrase_catalytic"/>
</dbReference>
<name>A0A545AW86_9ACTN</name>
<dbReference type="Gene3D" id="1.10.150.130">
    <property type="match status" value="1"/>
</dbReference>
<dbReference type="InterPro" id="IPR010998">
    <property type="entry name" value="Integrase_recombinase_N"/>
</dbReference>
<dbReference type="Proteomes" id="UP000317982">
    <property type="component" value="Unassembled WGS sequence"/>
</dbReference>
<accession>A0A545AW86</accession>
<evidence type="ECO:0000259" key="7">
    <source>
        <dbReference type="PROSITE" id="PS51900"/>
    </source>
</evidence>
<dbReference type="Gene3D" id="1.10.443.10">
    <property type="entry name" value="Intergrase catalytic core"/>
    <property type="match status" value="1"/>
</dbReference>
<comment type="similarity">
    <text evidence="1">Belongs to the 'phage' integrase family.</text>
</comment>
<dbReference type="InterPro" id="IPR050808">
    <property type="entry name" value="Phage_Integrase"/>
</dbReference>
<dbReference type="PROSITE" id="PS51898">
    <property type="entry name" value="TYR_RECOMBINASE"/>
    <property type="match status" value="1"/>
</dbReference>
<keyword evidence="3 5" id="KW-0238">DNA-binding</keyword>
<keyword evidence="2" id="KW-0229">DNA integration</keyword>
<dbReference type="GO" id="GO:0003677">
    <property type="term" value="F:DNA binding"/>
    <property type="evidence" value="ECO:0007669"/>
    <property type="project" value="UniProtKB-UniRule"/>
</dbReference>
<evidence type="ECO:0000256" key="4">
    <source>
        <dbReference type="ARBA" id="ARBA00023172"/>
    </source>
</evidence>
<sequence>MSVEKRPNGRWRARYRDATGEEHAKHFDRKAEAERWLSSMRAAPSRGDWIDPALSEITVGECSAGWFAAQVQLEPSTRERYASVLRNQIHPHWERVPLSGVNHADVAAWGVRLSNDGLGARSVHKAHRVLSQILDLAVRYRRLSTNPAKGVRLPRADRPSKRFLTVVQVRDLADAAGPDKTLVHVLAYCGLRFGELAALRVQDVDLARRRIHVERSVVDINGHMVSGSPKSSSTRACSATTLTPSRTASTTSLVRTRCGPPTYVNCKNRRALGQIRTAGTRFRRSLSAVPCCCAYAC</sequence>
<dbReference type="InterPro" id="IPR011010">
    <property type="entry name" value="DNA_brk_join_enz"/>
</dbReference>
<keyword evidence="4" id="KW-0233">DNA recombination</keyword>
<feature type="domain" description="Tyr recombinase" evidence="6">
    <location>
        <begin position="159"/>
        <end position="297"/>
    </location>
</feature>